<feature type="coiled-coil region" evidence="1">
    <location>
        <begin position="2"/>
        <end position="29"/>
    </location>
</feature>
<keyword evidence="3" id="KW-1185">Reference proteome</keyword>
<name>A0AA88J8A6_FICCA</name>
<dbReference type="Proteomes" id="UP001187192">
    <property type="component" value="Unassembled WGS sequence"/>
</dbReference>
<dbReference type="AlphaFoldDB" id="A0AA88J8A6"/>
<evidence type="ECO:0000313" key="3">
    <source>
        <dbReference type="Proteomes" id="UP001187192"/>
    </source>
</evidence>
<evidence type="ECO:0000256" key="1">
    <source>
        <dbReference type="SAM" id="Coils"/>
    </source>
</evidence>
<evidence type="ECO:0000313" key="2">
    <source>
        <dbReference type="EMBL" id="GMN64925.1"/>
    </source>
</evidence>
<organism evidence="2 3">
    <name type="scientific">Ficus carica</name>
    <name type="common">Common fig</name>
    <dbReference type="NCBI Taxonomy" id="3494"/>
    <lineage>
        <taxon>Eukaryota</taxon>
        <taxon>Viridiplantae</taxon>
        <taxon>Streptophyta</taxon>
        <taxon>Embryophyta</taxon>
        <taxon>Tracheophyta</taxon>
        <taxon>Spermatophyta</taxon>
        <taxon>Magnoliopsida</taxon>
        <taxon>eudicotyledons</taxon>
        <taxon>Gunneridae</taxon>
        <taxon>Pentapetalae</taxon>
        <taxon>rosids</taxon>
        <taxon>fabids</taxon>
        <taxon>Rosales</taxon>
        <taxon>Moraceae</taxon>
        <taxon>Ficeae</taxon>
        <taxon>Ficus</taxon>
    </lineage>
</organism>
<accession>A0AA88J8A6</accession>
<proteinExistence type="predicted"/>
<comment type="caution">
    <text evidence="2">The sequence shown here is derived from an EMBL/GenBank/DDBJ whole genome shotgun (WGS) entry which is preliminary data.</text>
</comment>
<reference evidence="2" key="1">
    <citation type="submission" date="2023-07" db="EMBL/GenBank/DDBJ databases">
        <title>draft genome sequence of fig (Ficus carica).</title>
        <authorList>
            <person name="Takahashi T."/>
            <person name="Nishimura K."/>
        </authorList>
    </citation>
    <scope>NUCLEOTIDE SEQUENCE</scope>
</reference>
<sequence length="97" mass="11072">MMRNMVDRFEKLKAENDALKELIKQKDGDIVGIVACIVGEHEKAILKARYELLKEYKQGFFVDVDVVEEIKLYEESLVEAKALMSTPGIVIPEILMT</sequence>
<keyword evidence="1" id="KW-0175">Coiled coil</keyword>
<gene>
    <name evidence="2" type="ORF">TIFTF001_033998</name>
</gene>
<dbReference type="EMBL" id="BTGU01000201">
    <property type="protein sequence ID" value="GMN64925.1"/>
    <property type="molecule type" value="Genomic_DNA"/>
</dbReference>
<protein>
    <submittedName>
        <fullName evidence="2">Uncharacterized protein</fullName>
    </submittedName>
</protein>